<feature type="region of interest" description="Disordered" evidence="1">
    <location>
        <begin position="160"/>
        <end position="194"/>
    </location>
</feature>
<organism evidence="3 4">
    <name type="scientific">Cyanidiococcus yangmingshanensis</name>
    <dbReference type="NCBI Taxonomy" id="2690220"/>
    <lineage>
        <taxon>Eukaryota</taxon>
        <taxon>Rhodophyta</taxon>
        <taxon>Bangiophyceae</taxon>
        <taxon>Cyanidiales</taxon>
        <taxon>Cyanidiaceae</taxon>
        <taxon>Cyanidiococcus</taxon>
    </lineage>
</organism>
<accession>A0A7J7IIS2</accession>
<feature type="compositionally biased region" description="Basic residues" evidence="1">
    <location>
        <begin position="160"/>
        <end position="173"/>
    </location>
</feature>
<evidence type="ECO:0000256" key="1">
    <source>
        <dbReference type="SAM" id="MobiDB-lite"/>
    </source>
</evidence>
<name>A0A7J7IIS2_9RHOD</name>
<keyword evidence="4" id="KW-1185">Reference proteome</keyword>
<comment type="caution">
    <text evidence="3">The sequence shown here is derived from an EMBL/GenBank/DDBJ whole genome shotgun (WGS) entry which is preliminary data.</text>
</comment>
<dbReference type="SMART" id="SM00443">
    <property type="entry name" value="G_patch"/>
    <property type="match status" value="1"/>
</dbReference>
<dbReference type="EMBL" id="VWRR01000009">
    <property type="protein sequence ID" value="KAF6002634.1"/>
    <property type="molecule type" value="Genomic_DNA"/>
</dbReference>
<proteinExistence type="predicted"/>
<dbReference type="PANTHER" id="PTHR20923">
    <property type="entry name" value="BAT4 PROTEIN-RELATED"/>
    <property type="match status" value="1"/>
</dbReference>
<evidence type="ECO:0000259" key="2">
    <source>
        <dbReference type="PROSITE" id="PS50174"/>
    </source>
</evidence>
<protein>
    <recommendedName>
        <fullName evidence="2">G-patch domain-containing protein</fullName>
    </recommendedName>
</protein>
<dbReference type="OrthoDB" id="5246at2759"/>
<evidence type="ECO:0000313" key="3">
    <source>
        <dbReference type="EMBL" id="KAF6002634.1"/>
    </source>
</evidence>
<dbReference type="PANTHER" id="PTHR20923:SF1">
    <property type="entry name" value="G PATCH DOMAIN AND ANKYRIN REPEAT-CONTAINING PROTEIN 1"/>
    <property type="match status" value="1"/>
</dbReference>
<dbReference type="InterPro" id="IPR000467">
    <property type="entry name" value="G_patch_dom"/>
</dbReference>
<dbReference type="InterPro" id="IPR039146">
    <property type="entry name" value="GPANK1"/>
</dbReference>
<sequence length="194" mass="21261">MTRLTCVRALTLRPCRWRGLGRIRRSPRRSGRFDQPPARCLDGVALFVDRSACFALAQSRGRRLLMTMADHCPLGTSMLKKLGWSEGKGLGPREQGRKEPVAARPKRDNSGIGAAASSTTRPGLGLASGLLEAVPGLELAGQWSIETASLDEVFERIRKGRRKEVKAKRSKSKRVAEGTQPLPSPAKRPGTEHR</sequence>
<reference evidence="3 4" key="1">
    <citation type="journal article" date="2020" name="J. Phycol.">
        <title>Comparative genome analysis reveals Cyanidiococcus gen. nov., a new extremophilic red algal genus sister to Cyanidioschyzon (Cyanidioschyzonaceae, Rhodophyta).</title>
        <authorList>
            <person name="Liu S.-L."/>
            <person name="Chiang Y.-R."/>
            <person name="Yoon H.S."/>
            <person name="Fu H.-Y."/>
        </authorList>
    </citation>
    <scope>NUCLEOTIDE SEQUENCE [LARGE SCALE GENOMIC DNA]</scope>
    <source>
        <strain evidence="3 4">THAL066</strain>
    </source>
</reference>
<dbReference type="PROSITE" id="PS50174">
    <property type="entry name" value="G_PATCH"/>
    <property type="match status" value="1"/>
</dbReference>
<feature type="compositionally biased region" description="Basic and acidic residues" evidence="1">
    <location>
        <begin position="94"/>
        <end position="109"/>
    </location>
</feature>
<dbReference type="AlphaFoldDB" id="A0A7J7IIS2"/>
<feature type="domain" description="G-patch" evidence="2">
    <location>
        <begin position="71"/>
        <end position="117"/>
    </location>
</feature>
<dbReference type="Proteomes" id="UP000530660">
    <property type="component" value="Unassembled WGS sequence"/>
</dbReference>
<evidence type="ECO:0000313" key="4">
    <source>
        <dbReference type="Proteomes" id="UP000530660"/>
    </source>
</evidence>
<gene>
    <name evidence="3" type="ORF">F1559_000775</name>
</gene>
<feature type="region of interest" description="Disordered" evidence="1">
    <location>
        <begin position="85"/>
        <end position="121"/>
    </location>
</feature>
<dbReference type="GO" id="GO:0003676">
    <property type="term" value="F:nucleic acid binding"/>
    <property type="evidence" value="ECO:0007669"/>
    <property type="project" value="InterPro"/>
</dbReference>
<dbReference type="Pfam" id="PF01585">
    <property type="entry name" value="G-patch"/>
    <property type="match status" value="1"/>
</dbReference>